<keyword evidence="2" id="KW-1185">Reference proteome</keyword>
<dbReference type="Proteomes" id="UP000041625">
    <property type="component" value="Unassembled WGS sequence"/>
</dbReference>
<comment type="caution">
    <text evidence="1">The sequence shown here is derived from an EMBL/GenBank/DDBJ whole genome shotgun (WGS) entry which is preliminary data.</text>
</comment>
<organism evidence="1 2">
    <name type="scientific">Vibrio coralliirubri</name>
    <dbReference type="NCBI Taxonomy" id="1516159"/>
    <lineage>
        <taxon>Bacteria</taxon>
        <taxon>Pseudomonadati</taxon>
        <taxon>Pseudomonadota</taxon>
        <taxon>Gammaproteobacteria</taxon>
        <taxon>Vibrionales</taxon>
        <taxon>Vibrionaceae</taxon>
        <taxon>Vibrio</taxon>
    </lineage>
</organism>
<evidence type="ECO:0000313" key="2">
    <source>
        <dbReference type="Proteomes" id="UP000041625"/>
    </source>
</evidence>
<dbReference type="AlphaFoldDB" id="A0AA86WV17"/>
<dbReference type="EMBL" id="CCKJ01000037">
    <property type="protein sequence ID" value="CDT80998.1"/>
    <property type="molecule type" value="Genomic_DNA"/>
</dbReference>
<proteinExistence type="predicted"/>
<accession>A0AA86WV17</accession>
<evidence type="ECO:0000313" key="1">
    <source>
        <dbReference type="EMBL" id="CDT80998.1"/>
    </source>
</evidence>
<gene>
    <name evidence="1" type="ORF">VCR31J2_1310997</name>
</gene>
<reference evidence="1 2" key="1">
    <citation type="submission" date="2014-06" db="EMBL/GenBank/DDBJ databases">
        <authorList>
            <person name="Le Roux F."/>
        </authorList>
    </citation>
    <scope>NUCLEOTIDE SEQUENCE [LARGE SCALE GENOMIC DNA]</scope>
    <source>
        <strain evidence="1 2">J2-31</strain>
    </source>
</reference>
<sequence length="55" mass="6636">MFLLTNELQVFLFIEHVLSQFQSSDNLCIKRIDYITNGHLIHTRLITMMRDFLQH</sequence>
<protein>
    <submittedName>
        <fullName evidence="1">Uncharacterized protein</fullName>
    </submittedName>
</protein>
<name>A0AA86WV17_9VIBR</name>